<evidence type="ECO:0000313" key="1">
    <source>
        <dbReference type="EMBL" id="MDX8049686.1"/>
    </source>
</evidence>
<name>A0ABU4TN21_9PSEU</name>
<dbReference type="RefSeq" id="WP_319983718.1">
    <property type="nucleotide sequence ID" value="NZ_JAXAVV010000004.1"/>
</dbReference>
<reference evidence="1 2" key="1">
    <citation type="submission" date="2023-11" db="EMBL/GenBank/DDBJ databases">
        <title>Lentzea sokolovensis, sp. nov., Lentzea kristufkii, sp. nov., and Lentzea miocenensis, sp. nov., rare actinobacteria from Sokolov Coal Basin, Miocene lacustrine sediment, Czech Republic.</title>
        <authorList>
            <person name="Lara A."/>
            <person name="Kotroba L."/>
            <person name="Nouioui I."/>
            <person name="Neumann-Schaal M."/>
            <person name="Mast Y."/>
            <person name="Chronakova A."/>
        </authorList>
    </citation>
    <scope>NUCLEOTIDE SEQUENCE [LARGE SCALE GENOMIC DNA]</scope>
    <source>
        <strain evidence="1 2">BCCO 10_0798</strain>
    </source>
</reference>
<dbReference type="Proteomes" id="UP001271792">
    <property type="component" value="Unassembled WGS sequence"/>
</dbReference>
<dbReference type="EMBL" id="JAXAVV010000004">
    <property type="protein sequence ID" value="MDX8049686.1"/>
    <property type="molecule type" value="Genomic_DNA"/>
</dbReference>
<protein>
    <submittedName>
        <fullName evidence="1">Uncharacterized protein</fullName>
    </submittedName>
</protein>
<comment type="caution">
    <text evidence="1">The sequence shown here is derived from an EMBL/GenBank/DDBJ whole genome shotgun (WGS) entry which is preliminary data.</text>
</comment>
<sequence length="193" mass="20950">MDVKTYATVTDLCARLAGRLDDDTLRSVREDYFGGEPAQAEAALLLTMAHENIGITQEEHDLVQSTLDDPHSPDLAAVRIIAAVPPVPYRFSPHGPADAPDPSRADRVLADEAARYGGRVLRRAWRDPLAGAPDVAKWTYVLEVSDADVLGVFAGLSGRLWVTLREKWPLEVVGPSLSPYQAAASVAPRIWVA</sequence>
<proteinExistence type="predicted"/>
<organism evidence="1 2">
    <name type="scientific">Lentzea kristufekii</name>
    <dbReference type="NCBI Taxonomy" id="3095430"/>
    <lineage>
        <taxon>Bacteria</taxon>
        <taxon>Bacillati</taxon>
        <taxon>Actinomycetota</taxon>
        <taxon>Actinomycetes</taxon>
        <taxon>Pseudonocardiales</taxon>
        <taxon>Pseudonocardiaceae</taxon>
        <taxon>Lentzea</taxon>
    </lineage>
</organism>
<accession>A0ABU4TN21</accession>
<reference evidence="1 2" key="2">
    <citation type="submission" date="2023-11" db="EMBL/GenBank/DDBJ databases">
        <authorList>
            <person name="Lara A.C."/>
            <person name="Chronakova A."/>
        </authorList>
    </citation>
    <scope>NUCLEOTIDE SEQUENCE [LARGE SCALE GENOMIC DNA]</scope>
    <source>
        <strain evidence="1 2">BCCO 10_0798</strain>
    </source>
</reference>
<gene>
    <name evidence="1" type="ORF">SK571_09875</name>
</gene>
<evidence type="ECO:0000313" key="2">
    <source>
        <dbReference type="Proteomes" id="UP001271792"/>
    </source>
</evidence>
<keyword evidence="2" id="KW-1185">Reference proteome</keyword>